<feature type="domain" description="Aminotransferase class V" evidence="11">
    <location>
        <begin position="5"/>
        <end position="361"/>
    </location>
</feature>
<evidence type="ECO:0000256" key="1">
    <source>
        <dbReference type="ARBA" id="ARBA00001933"/>
    </source>
</evidence>
<accession>A0A8J3EU93</accession>
<dbReference type="InterPro" id="IPR015424">
    <property type="entry name" value="PyrdxlP-dep_Trfase"/>
</dbReference>
<sequence>MSRLFLDHNATTPIKPAVKEAMIAAMDAGNPSSVHEEGRKAKALVEAARADIAAACDAPKEGIIFTSGGTEAINMALYGMARREKEPVTRLIVSGIEHNATLRCARALEAEGLALEIIPTLADGRSDTDWLKSRLADYDPEKEGVFMVCLMLANNETGVIQDVSGVTSAIFAKGGYLFVDAVQAFGKMPISFNNLQADLLSVSAHKINGPKGAGALLTKPAVPLAPLVRGGGQEMSRRAGTEGIITIAGFAAAAREIDIDGAKRLEAIRDRIEAGLKQMDIPGLKIFGENAPRVPNTTCFAGPGFRAETQIMALDLAGIAISAGSACSSGKVTASHVTTAMGASPQEAECSIRVSLGFDTPDDAAEIFLKEWSAAYARATKRATAVSATTAA</sequence>
<dbReference type="Proteomes" id="UP000621856">
    <property type="component" value="Unassembled WGS sequence"/>
</dbReference>
<dbReference type="PANTHER" id="PTHR11601">
    <property type="entry name" value="CYSTEINE DESULFURYLASE FAMILY MEMBER"/>
    <property type="match status" value="1"/>
</dbReference>
<keyword evidence="6" id="KW-0479">Metal-binding</keyword>
<keyword evidence="5" id="KW-0808">Transferase</keyword>
<comment type="caution">
    <text evidence="12">The sequence shown here is derived from an EMBL/GenBank/DDBJ whole genome shotgun (WGS) entry which is preliminary data.</text>
</comment>
<keyword evidence="9" id="KW-0411">Iron-sulfur</keyword>
<evidence type="ECO:0000256" key="8">
    <source>
        <dbReference type="ARBA" id="ARBA00023004"/>
    </source>
</evidence>
<dbReference type="PIRSF" id="PIRSF005572">
    <property type="entry name" value="NifS"/>
    <property type="match status" value="1"/>
</dbReference>
<keyword evidence="15" id="KW-1185">Reference proteome</keyword>
<dbReference type="Pfam" id="PF00266">
    <property type="entry name" value="Aminotran_5"/>
    <property type="match status" value="1"/>
</dbReference>
<dbReference type="RefSeq" id="WP_155139012.1">
    <property type="nucleotide sequence ID" value="NZ_BMGZ01000001.1"/>
</dbReference>
<dbReference type="PANTHER" id="PTHR11601:SF34">
    <property type="entry name" value="CYSTEINE DESULFURASE"/>
    <property type="match status" value="1"/>
</dbReference>
<reference evidence="12" key="3">
    <citation type="submission" date="2020-09" db="EMBL/GenBank/DDBJ databases">
        <authorList>
            <person name="Sun Q."/>
            <person name="Zhou Y."/>
        </authorList>
    </citation>
    <scope>NUCLEOTIDE SEQUENCE</scope>
    <source>
        <strain evidence="12">CGMCC 1.14984</strain>
    </source>
</reference>
<comment type="catalytic activity">
    <reaction evidence="10">
        <text>(sulfur carrier)-H + L-cysteine = (sulfur carrier)-SH + L-alanine</text>
        <dbReference type="Rhea" id="RHEA:43892"/>
        <dbReference type="Rhea" id="RHEA-COMP:14737"/>
        <dbReference type="Rhea" id="RHEA-COMP:14739"/>
        <dbReference type="ChEBI" id="CHEBI:29917"/>
        <dbReference type="ChEBI" id="CHEBI:35235"/>
        <dbReference type="ChEBI" id="CHEBI:57972"/>
        <dbReference type="ChEBI" id="CHEBI:64428"/>
        <dbReference type="EC" id="2.8.1.7"/>
    </reaction>
</comment>
<evidence type="ECO:0000313" key="13">
    <source>
        <dbReference type="EMBL" id="NHK27787.1"/>
    </source>
</evidence>
<dbReference type="Gene3D" id="3.90.1150.10">
    <property type="entry name" value="Aspartate Aminotransferase, domain 1"/>
    <property type="match status" value="1"/>
</dbReference>
<evidence type="ECO:0000256" key="5">
    <source>
        <dbReference type="ARBA" id="ARBA00022679"/>
    </source>
</evidence>
<reference evidence="12" key="1">
    <citation type="journal article" date="2014" name="Int. J. Syst. Evol. Microbiol.">
        <title>Complete genome sequence of Corynebacterium casei LMG S-19264T (=DSM 44701T), isolated from a smear-ripened cheese.</title>
        <authorList>
            <consortium name="US DOE Joint Genome Institute (JGI-PGF)"/>
            <person name="Walter F."/>
            <person name="Albersmeier A."/>
            <person name="Kalinowski J."/>
            <person name="Ruckert C."/>
        </authorList>
    </citation>
    <scope>NUCLEOTIDE SEQUENCE</scope>
    <source>
        <strain evidence="12">CGMCC 1.14984</strain>
    </source>
</reference>
<dbReference type="EMBL" id="VCJR02000001">
    <property type="protein sequence ID" value="NHK27787.1"/>
    <property type="molecule type" value="Genomic_DNA"/>
</dbReference>
<evidence type="ECO:0000256" key="4">
    <source>
        <dbReference type="ARBA" id="ARBA00013558"/>
    </source>
</evidence>
<evidence type="ECO:0000256" key="2">
    <source>
        <dbReference type="ARBA" id="ARBA00003120"/>
    </source>
</evidence>
<evidence type="ECO:0000313" key="15">
    <source>
        <dbReference type="Proteomes" id="UP000818603"/>
    </source>
</evidence>
<evidence type="ECO:0000256" key="10">
    <source>
        <dbReference type="ARBA" id="ARBA00050776"/>
    </source>
</evidence>
<comment type="cofactor">
    <cofactor evidence="1">
        <name>pyridoxal 5'-phosphate</name>
        <dbReference type="ChEBI" id="CHEBI:597326"/>
    </cofactor>
</comment>
<dbReference type="InterPro" id="IPR015422">
    <property type="entry name" value="PyrdxlP-dep_Trfase_small"/>
</dbReference>
<dbReference type="InterPro" id="IPR015421">
    <property type="entry name" value="PyrdxlP-dep_Trfase_major"/>
</dbReference>
<dbReference type="AlphaFoldDB" id="A0A8J3EU93"/>
<evidence type="ECO:0000313" key="12">
    <source>
        <dbReference type="EMBL" id="GGH96498.1"/>
    </source>
</evidence>
<protein>
    <recommendedName>
        <fullName evidence="4">Cysteine desulfurase</fullName>
    </recommendedName>
</protein>
<comment type="similarity">
    <text evidence="3">Belongs to the class-V pyridoxal-phosphate-dependent aminotransferase family. NifS/IscS subfamily.</text>
</comment>
<evidence type="ECO:0000256" key="3">
    <source>
        <dbReference type="ARBA" id="ARBA00006490"/>
    </source>
</evidence>
<evidence type="ECO:0000256" key="9">
    <source>
        <dbReference type="ARBA" id="ARBA00023014"/>
    </source>
</evidence>
<dbReference type="Gene3D" id="1.10.260.50">
    <property type="match status" value="1"/>
</dbReference>
<evidence type="ECO:0000256" key="6">
    <source>
        <dbReference type="ARBA" id="ARBA00022723"/>
    </source>
</evidence>
<dbReference type="Proteomes" id="UP000818603">
    <property type="component" value="Unassembled WGS sequence"/>
</dbReference>
<reference evidence="13 15" key="2">
    <citation type="submission" date="2020-02" db="EMBL/GenBank/DDBJ databases">
        <title>Genome sequence of Parvularcula flava strain NH6-79.</title>
        <authorList>
            <person name="Abdul Karim M.H."/>
            <person name="Lam M.Q."/>
            <person name="Chen S.J."/>
            <person name="Yahya A."/>
            <person name="Shahir S."/>
            <person name="Shamsir M.S."/>
            <person name="Chong C.S."/>
        </authorList>
    </citation>
    <scope>NUCLEOTIDE SEQUENCE [LARGE SCALE GENOMIC DNA]</scope>
    <source>
        <strain evidence="13 15">NH6-79</strain>
    </source>
</reference>
<evidence type="ECO:0000313" key="14">
    <source>
        <dbReference type="Proteomes" id="UP000621856"/>
    </source>
</evidence>
<evidence type="ECO:0000259" key="11">
    <source>
        <dbReference type="Pfam" id="PF00266"/>
    </source>
</evidence>
<gene>
    <name evidence="12" type="primary">nifS</name>
    <name evidence="13" type="ORF">FF098_007730</name>
    <name evidence="12" type="ORF">GCM10011355_15540</name>
</gene>
<evidence type="ECO:0000256" key="7">
    <source>
        <dbReference type="ARBA" id="ARBA00022898"/>
    </source>
</evidence>
<dbReference type="EMBL" id="BMGZ01000001">
    <property type="protein sequence ID" value="GGH96498.1"/>
    <property type="molecule type" value="Genomic_DNA"/>
</dbReference>
<dbReference type="GO" id="GO:0046872">
    <property type="term" value="F:metal ion binding"/>
    <property type="evidence" value="ECO:0007669"/>
    <property type="project" value="UniProtKB-KW"/>
</dbReference>
<dbReference type="GO" id="GO:0051536">
    <property type="term" value="F:iron-sulfur cluster binding"/>
    <property type="evidence" value="ECO:0007669"/>
    <property type="project" value="UniProtKB-KW"/>
</dbReference>
<keyword evidence="8" id="KW-0408">Iron</keyword>
<dbReference type="SUPFAM" id="SSF53383">
    <property type="entry name" value="PLP-dependent transferases"/>
    <property type="match status" value="1"/>
</dbReference>
<proteinExistence type="inferred from homology"/>
<name>A0A8J3EU93_9PROT</name>
<dbReference type="Gene3D" id="3.40.640.10">
    <property type="entry name" value="Type I PLP-dependent aspartate aminotransferase-like (Major domain)"/>
    <property type="match status" value="1"/>
</dbReference>
<dbReference type="InterPro" id="IPR016454">
    <property type="entry name" value="Cysteine_dSase"/>
</dbReference>
<organism evidence="12 14">
    <name type="scientific">Aquisalinus luteolus</name>
    <dbReference type="NCBI Taxonomy" id="1566827"/>
    <lineage>
        <taxon>Bacteria</taxon>
        <taxon>Pseudomonadati</taxon>
        <taxon>Pseudomonadota</taxon>
        <taxon>Alphaproteobacteria</taxon>
        <taxon>Parvularculales</taxon>
        <taxon>Parvularculaceae</taxon>
        <taxon>Aquisalinus</taxon>
    </lineage>
</organism>
<dbReference type="GO" id="GO:0031071">
    <property type="term" value="F:cysteine desulfurase activity"/>
    <property type="evidence" value="ECO:0007669"/>
    <property type="project" value="UniProtKB-EC"/>
</dbReference>
<dbReference type="InterPro" id="IPR000192">
    <property type="entry name" value="Aminotrans_V_dom"/>
</dbReference>
<keyword evidence="7" id="KW-0663">Pyridoxal phosphate</keyword>
<comment type="function">
    <text evidence="2">Catalyzes the removal of elemental sulfur atoms from cysteine to produce alanine. Seems to participate in the biosynthesis of the nitrogenase metalloclusters by providing the inorganic sulfur required for the Fe-S core formation.</text>
</comment>